<gene>
    <name evidence="4" type="ORF">FN976_05170</name>
</gene>
<dbReference type="Pfam" id="PF00534">
    <property type="entry name" value="Glycos_transf_1"/>
    <property type="match status" value="1"/>
</dbReference>
<proteinExistence type="predicted"/>
<organism evidence="4 5">
    <name type="scientific">Caenimonas sedimenti</name>
    <dbReference type="NCBI Taxonomy" id="2596921"/>
    <lineage>
        <taxon>Bacteria</taxon>
        <taxon>Pseudomonadati</taxon>
        <taxon>Pseudomonadota</taxon>
        <taxon>Betaproteobacteria</taxon>
        <taxon>Burkholderiales</taxon>
        <taxon>Comamonadaceae</taxon>
        <taxon>Caenimonas</taxon>
    </lineage>
</organism>
<dbReference type="CDD" id="cd03809">
    <property type="entry name" value="GT4_MtfB-like"/>
    <property type="match status" value="1"/>
</dbReference>
<accession>A0A562ZU31</accession>
<name>A0A562ZU31_9BURK</name>
<dbReference type="RefSeq" id="WP_145891690.1">
    <property type="nucleotide sequence ID" value="NZ_VOBQ01000004.1"/>
</dbReference>
<dbReference type="GO" id="GO:0016757">
    <property type="term" value="F:glycosyltransferase activity"/>
    <property type="evidence" value="ECO:0007669"/>
    <property type="project" value="InterPro"/>
</dbReference>
<dbReference type="Pfam" id="PF13439">
    <property type="entry name" value="Glyco_transf_4"/>
    <property type="match status" value="1"/>
</dbReference>
<dbReference type="AlphaFoldDB" id="A0A562ZU31"/>
<sequence>MRIAVDASMLAADGAGISRYLRSLLEAMLALDDGHEWLLYGRRVPALATGSSRVGGRQDGLPDAPGRILALAASLPLWTARDRPDVFWAPAHRLPLWLPRDCAGVLTVHDLCWQRAPETMRRSSRALDALFMPRSIARADRILAVSQSTARDIAAGFPAAAARTVVVHEGLSPLPEPAGADALAALGLRLPYVLFVGTIEPRKNLQRLIEAFGAVRGSSTAPLQLAVVGAAGWGADIAESAHRHGADQVVVLGRVSDATLATLYRHALCLAMPSLYEGFGLPLLEAMSFGTPVLASDTSSMPEVAGPAGHYVDPLSVASIAQGLRKLAGEPGYRDGLAAHAQAQAGRFRWEQAARDTLEVFAQARQARAARS</sequence>
<evidence type="ECO:0000259" key="2">
    <source>
        <dbReference type="Pfam" id="PF00534"/>
    </source>
</evidence>
<dbReference type="PANTHER" id="PTHR46401:SF2">
    <property type="entry name" value="GLYCOSYLTRANSFERASE WBBK-RELATED"/>
    <property type="match status" value="1"/>
</dbReference>
<evidence type="ECO:0000313" key="4">
    <source>
        <dbReference type="EMBL" id="TWO72109.1"/>
    </source>
</evidence>
<dbReference type="SUPFAM" id="SSF53756">
    <property type="entry name" value="UDP-Glycosyltransferase/glycogen phosphorylase"/>
    <property type="match status" value="1"/>
</dbReference>
<feature type="domain" description="Glycosyltransferase subfamily 4-like N-terminal" evidence="3">
    <location>
        <begin position="16"/>
        <end position="171"/>
    </location>
</feature>
<dbReference type="InterPro" id="IPR001296">
    <property type="entry name" value="Glyco_trans_1"/>
</dbReference>
<feature type="domain" description="Glycosyl transferase family 1" evidence="2">
    <location>
        <begin position="191"/>
        <end position="338"/>
    </location>
</feature>
<evidence type="ECO:0000259" key="3">
    <source>
        <dbReference type="Pfam" id="PF13439"/>
    </source>
</evidence>
<dbReference type="EMBL" id="VOBQ01000004">
    <property type="protein sequence ID" value="TWO72109.1"/>
    <property type="molecule type" value="Genomic_DNA"/>
</dbReference>
<dbReference type="OrthoDB" id="433681at2"/>
<dbReference type="InterPro" id="IPR028098">
    <property type="entry name" value="Glyco_trans_4-like_N"/>
</dbReference>
<protein>
    <submittedName>
        <fullName evidence="4">Glycosyltransferase family 4 protein</fullName>
    </submittedName>
</protein>
<keyword evidence="1 4" id="KW-0808">Transferase</keyword>
<dbReference type="PANTHER" id="PTHR46401">
    <property type="entry name" value="GLYCOSYLTRANSFERASE WBBK-RELATED"/>
    <property type="match status" value="1"/>
</dbReference>
<comment type="caution">
    <text evidence="4">The sequence shown here is derived from an EMBL/GenBank/DDBJ whole genome shotgun (WGS) entry which is preliminary data.</text>
</comment>
<keyword evidence="5" id="KW-1185">Reference proteome</keyword>
<evidence type="ECO:0000256" key="1">
    <source>
        <dbReference type="ARBA" id="ARBA00022679"/>
    </source>
</evidence>
<reference evidence="4 5" key="1">
    <citation type="submission" date="2019-07" db="EMBL/GenBank/DDBJ databases">
        <title>Caenimonas sedimenti sp. nov., isolated from activated sludge.</title>
        <authorList>
            <person name="Xu J."/>
        </authorList>
    </citation>
    <scope>NUCLEOTIDE SEQUENCE [LARGE SCALE GENOMIC DNA]</scope>
    <source>
        <strain evidence="4 5">HX-9-20</strain>
    </source>
</reference>
<dbReference type="GO" id="GO:0009103">
    <property type="term" value="P:lipopolysaccharide biosynthetic process"/>
    <property type="evidence" value="ECO:0007669"/>
    <property type="project" value="TreeGrafter"/>
</dbReference>
<dbReference type="Proteomes" id="UP000318199">
    <property type="component" value="Unassembled WGS sequence"/>
</dbReference>
<dbReference type="Gene3D" id="3.40.50.2000">
    <property type="entry name" value="Glycogen Phosphorylase B"/>
    <property type="match status" value="2"/>
</dbReference>
<evidence type="ECO:0000313" key="5">
    <source>
        <dbReference type="Proteomes" id="UP000318199"/>
    </source>
</evidence>